<evidence type="ECO:0000313" key="1">
    <source>
        <dbReference type="EMBL" id="KAH6928713.1"/>
    </source>
</evidence>
<organism evidence="1 2">
    <name type="scientific">Hyalomma asiaticum</name>
    <name type="common">Tick</name>
    <dbReference type="NCBI Taxonomy" id="266040"/>
    <lineage>
        <taxon>Eukaryota</taxon>
        <taxon>Metazoa</taxon>
        <taxon>Ecdysozoa</taxon>
        <taxon>Arthropoda</taxon>
        <taxon>Chelicerata</taxon>
        <taxon>Arachnida</taxon>
        <taxon>Acari</taxon>
        <taxon>Parasitiformes</taxon>
        <taxon>Ixodida</taxon>
        <taxon>Ixodoidea</taxon>
        <taxon>Ixodidae</taxon>
        <taxon>Hyalomminae</taxon>
        <taxon>Hyalomma</taxon>
    </lineage>
</organism>
<protein>
    <submittedName>
        <fullName evidence="1">Uncharacterized protein</fullName>
    </submittedName>
</protein>
<dbReference type="EMBL" id="CM023486">
    <property type="protein sequence ID" value="KAH6928713.1"/>
    <property type="molecule type" value="Genomic_DNA"/>
</dbReference>
<reference evidence="1" key="1">
    <citation type="submission" date="2020-05" db="EMBL/GenBank/DDBJ databases">
        <title>Large-scale comparative analyses of tick genomes elucidate their genetic diversity and vector capacities.</title>
        <authorList>
            <person name="Jia N."/>
            <person name="Wang J."/>
            <person name="Shi W."/>
            <person name="Du L."/>
            <person name="Sun Y."/>
            <person name="Zhan W."/>
            <person name="Jiang J."/>
            <person name="Wang Q."/>
            <person name="Zhang B."/>
            <person name="Ji P."/>
            <person name="Sakyi L.B."/>
            <person name="Cui X."/>
            <person name="Yuan T."/>
            <person name="Jiang B."/>
            <person name="Yang W."/>
            <person name="Lam T.T.-Y."/>
            <person name="Chang Q."/>
            <person name="Ding S."/>
            <person name="Wang X."/>
            <person name="Zhu J."/>
            <person name="Ruan X."/>
            <person name="Zhao L."/>
            <person name="Wei J."/>
            <person name="Que T."/>
            <person name="Du C."/>
            <person name="Cheng J."/>
            <person name="Dai P."/>
            <person name="Han X."/>
            <person name="Huang E."/>
            <person name="Gao Y."/>
            <person name="Liu J."/>
            <person name="Shao H."/>
            <person name="Ye R."/>
            <person name="Li L."/>
            <person name="Wei W."/>
            <person name="Wang X."/>
            <person name="Wang C."/>
            <person name="Yang T."/>
            <person name="Huo Q."/>
            <person name="Li W."/>
            <person name="Guo W."/>
            <person name="Chen H."/>
            <person name="Zhou L."/>
            <person name="Ni X."/>
            <person name="Tian J."/>
            <person name="Zhou Y."/>
            <person name="Sheng Y."/>
            <person name="Liu T."/>
            <person name="Pan Y."/>
            <person name="Xia L."/>
            <person name="Li J."/>
            <person name="Zhao F."/>
            <person name="Cao W."/>
        </authorList>
    </citation>
    <scope>NUCLEOTIDE SEQUENCE</scope>
    <source>
        <strain evidence="1">Hyas-2018</strain>
    </source>
</reference>
<keyword evidence="2" id="KW-1185">Reference proteome</keyword>
<sequence length="283" mass="31675">MFTYYLRSGEVQSFESLQELLIAHRLKKLMPNDLLSIVTLQEVKGWLKPKDIAELAANFEESLDGSRQSNYRGTALRNQDYRPQTPRAEHIAREQGIELADKLPYGYHSGVGVDLLVGADYYWDITTGNMKLLNGQLVAAETAFGWTLQVTDAAPSAATAFENITFRKDGRCEVRLPWNENAFDLTDNENAASRRLQSLTVKLLRNEETICEHDQAIRSYFQDGHAEEANKLGESPLGPIYYIPHRGLFRPGSETTELSIVFEDSSKAAGQLSLNDALFAGPT</sequence>
<evidence type="ECO:0000313" key="2">
    <source>
        <dbReference type="Proteomes" id="UP000821845"/>
    </source>
</evidence>
<comment type="caution">
    <text evidence="1">The sequence shown here is derived from an EMBL/GenBank/DDBJ whole genome shotgun (WGS) entry which is preliminary data.</text>
</comment>
<accession>A0ACB7S4X6</accession>
<proteinExistence type="predicted"/>
<dbReference type="Proteomes" id="UP000821845">
    <property type="component" value="Chromosome 6"/>
</dbReference>
<name>A0ACB7S4X6_HYAAI</name>
<gene>
    <name evidence="1" type="ORF">HPB50_018764</name>
</gene>